<evidence type="ECO:0000313" key="2">
    <source>
        <dbReference type="EMBL" id="QJX01262.1"/>
    </source>
</evidence>
<feature type="region of interest" description="Disordered" evidence="1">
    <location>
        <begin position="1"/>
        <end position="27"/>
    </location>
</feature>
<keyword evidence="3" id="KW-1185">Reference proteome</keyword>
<accession>A0A6M5Z6M8</accession>
<evidence type="ECO:0000313" key="3">
    <source>
        <dbReference type="Proteomes" id="UP000503447"/>
    </source>
</evidence>
<sequence length="60" mass="6628">MIYNRTTDAVTPRISEPGRHGYFPSPNDSALAVGRASGFSNPAEFGWRRSRPMTINSQSD</sequence>
<dbReference type="Proteomes" id="UP000503447">
    <property type="component" value="Chromosome"/>
</dbReference>
<dbReference type="KEGG" id="ftj:FTUN_8902"/>
<evidence type="ECO:0000256" key="1">
    <source>
        <dbReference type="SAM" id="MobiDB-lite"/>
    </source>
</evidence>
<organism evidence="2 3">
    <name type="scientific">Frigoriglobus tundricola</name>
    <dbReference type="NCBI Taxonomy" id="2774151"/>
    <lineage>
        <taxon>Bacteria</taxon>
        <taxon>Pseudomonadati</taxon>
        <taxon>Planctomycetota</taxon>
        <taxon>Planctomycetia</taxon>
        <taxon>Gemmatales</taxon>
        <taxon>Gemmataceae</taxon>
        <taxon>Frigoriglobus</taxon>
    </lineage>
</organism>
<gene>
    <name evidence="2" type="ORF">FTUN_8902</name>
</gene>
<reference evidence="3" key="1">
    <citation type="submission" date="2020-05" db="EMBL/GenBank/DDBJ databases">
        <title>Frigoriglobus tundricola gen. nov., sp. nov., a psychrotolerant cellulolytic planctomycete of the family Gemmataceae with two divergent copies of 16S rRNA gene.</title>
        <authorList>
            <person name="Kulichevskaya I.S."/>
            <person name="Ivanova A.A."/>
            <person name="Naumoff D.G."/>
            <person name="Beletsky A.V."/>
            <person name="Rijpstra W.I.C."/>
            <person name="Sinninghe Damste J.S."/>
            <person name="Mardanov A.V."/>
            <person name="Ravin N.V."/>
            <person name="Dedysh S.N."/>
        </authorList>
    </citation>
    <scope>NUCLEOTIDE SEQUENCE [LARGE SCALE GENOMIC DNA]</scope>
    <source>
        <strain evidence="3">PL17</strain>
    </source>
</reference>
<name>A0A6M5Z6M8_9BACT</name>
<dbReference type="EMBL" id="CP053452">
    <property type="protein sequence ID" value="QJX01262.1"/>
    <property type="molecule type" value="Genomic_DNA"/>
</dbReference>
<dbReference type="AlphaFoldDB" id="A0A6M5Z6M8"/>
<protein>
    <submittedName>
        <fullName evidence="2">Uncharacterized protein</fullName>
    </submittedName>
</protein>
<proteinExistence type="predicted"/>